<name>A0ABQ8UXS6_9EUKA</name>
<evidence type="ECO:0000313" key="1">
    <source>
        <dbReference type="EMBL" id="KAJ4462572.1"/>
    </source>
</evidence>
<dbReference type="EMBL" id="JAPMOS010000002">
    <property type="protein sequence ID" value="KAJ4462572.1"/>
    <property type="molecule type" value="Genomic_DNA"/>
</dbReference>
<dbReference type="Gene3D" id="3.80.10.10">
    <property type="entry name" value="Ribonuclease Inhibitor"/>
    <property type="match status" value="2"/>
</dbReference>
<gene>
    <name evidence="1" type="ORF">PAPYR_549</name>
</gene>
<dbReference type="PANTHER" id="PTHR38926:SF72">
    <property type="entry name" value="IM:7136021-RELATED"/>
    <property type="match status" value="1"/>
</dbReference>
<reference evidence="1" key="1">
    <citation type="journal article" date="2022" name="bioRxiv">
        <title>Genomics of Preaxostyla Flagellates Illuminates Evolutionary Transitions and the Path Towards Mitochondrial Loss.</title>
        <authorList>
            <person name="Novak L.V.F."/>
            <person name="Treitli S.C."/>
            <person name="Pyrih J."/>
            <person name="Halakuc P."/>
            <person name="Pipaliya S.V."/>
            <person name="Vacek V."/>
            <person name="Brzon O."/>
            <person name="Soukal P."/>
            <person name="Eme L."/>
            <person name="Dacks J.B."/>
            <person name="Karnkowska A."/>
            <person name="Elias M."/>
            <person name="Hampl V."/>
        </authorList>
    </citation>
    <scope>NUCLEOTIDE SEQUENCE</scope>
    <source>
        <strain evidence="1">RCP-MX</strain>
    </source>
</reference>
<dbReference type="Proteomes" id="UP001141327">
    <property type="component" value="Unassembled WGS sequence"/>
</dbReference>
<keyword evidence="2" id="KW-1185">Reference proteome</keyword>
<accession>A0ABQ8UXS6</accession>
<organism evidence="1 2">
    <name type="scientific">Paratrimastix pyriformis</name>
    <dbReference type="NCBI Taxonomy" id="342808"/>
    <lineage>
        <taxon>Eukaryota</taxon>
        <taxon>Metamonada</taxon>
        <taxon>Preaxostyla</taxon>
        <taxon>Paratrimastigidae</taxon>
        <taxon>Paratrimastix</taxon>
    </lineage>
</organism>
<sequence length="829" mass="87949">MDKASPKVGIGQDSCGATFRDGCPLEQKLAHCREQSHLQLFMQSRPLFDNGKEIVPCDIDKRALACLPPTVAPVPVPDKSQTPAPPLVDHPTVILPATVIYSPPGVLATTATASPVLSKGASPEPQAPIAPVNVALSKLVRTSGDLRTHAPVTADGDLWKAIPPELLPAIVEASPCPLHVYIQLLGLTHAIRQSMKGTLREVSFPEPRPLIDDGIPGPTITPDALAALVGPCKSLRALSFPNEWCDDFAQRIGAAEAASSGGWVDEAFGGHPQLAVLTQIPLLPEPVVERILSHLPGLVELTVDRRFDMSTNLLAALARSCPGLQVLRCTASTTALAPLAPISGVLKELRICGDQSSAESLVPLVGSLTAVTSLNLPRCPPAALEPIASHLTSLELSTLLCKVDDLPGSWLCHLETLSLRLFSSRLLAPLTRLLAANQATLRSLNLSTVMPGPAEVASLTASLLALPHLTDLGFHGDSASSRLQQLVVVKAKCPASGLALDCPALVELDLSGMERCHLTSLQCPRLRTLKLPGESLVGVAMPMPNLEVADFSEWHPVEDPAWLLDGSPRLRVLSPVRLTQPDLLASLCACGSLVRLEELHLDATRLPNPLVLRLPQLEQLDLHLERADQSFQGGPPLDLQVEAPGLLDFSMTVTGKPPPSVRLRLPNSPRMARLAFNSQAPSSLSLQTDEEDESGALVAMQPRSLTVAGDLDAASLLGFLTRHGSKLLKISSRGRLLAAASVDVWPQLMGALSGLPRLTSLMMNVFGAPSPLSLACPQLRTLVLSGLPDEAKVVLACPMLEQLGGIRDPSHQVEFALPASNLGAAYSRL</sequence>
<evidence type="ECO:0000313" key="2">
    <source>
        <dbReference type="Proteomes" id="UP001141327"/>
    </source>
</evidence>
<dbReference type="PANTHER" id="PTHR38926">
    <property type="entry name" value="F-BOX DOMAIN CONTAINING PROTEIN, EXPRESSED"/>
    <property type="match status" value="1"/>
</dbReference>
<protein>
    <submittedName>
        <fullName evidence="1">Uncharacterized protein</fullName>
    </submittedName>
</protein>
<proteinExistence type="predicted"/>
<comment type="caution">
    <text evidence="1">The sequence shown here is derived from an EMBL/GenBank/DDBJ whole genome shotgun (WGS) entry which is preliminary data.</text>
</comment>
<dbReference type="InterPro" id="IPR032675">
    <property type="entry name" value="LRR_dom_sf"/>
</dbReference>
<dbReference type="SUPFAM" id="SSF52058">
    <property type="entry name" value="L domain-like"/>
    <property type="match status" value="1"/>
</dbReference>